<organism evidence="2">
    <name type="scientific">marine sediment metagenome</name>
    <dbReference type="NCBI Taxonomy" id="412755"/>
    <lineage>
        <taxon>unclassified sequences</taxon>
        <taxon>metagenomes</taxon>
        <taxon>ecological metagenomes</taxon>
    </lineage>
</organism>
<dbReference type="PANTHER" id="PTHR46969">
    <property type="entry name" value="BIFUNCTIONAL PROTEIN HLDE"/>
    <property type="match status" value="1"/>
</dbReference>
<dbReference type="Pfam" id="PF00294">
    <property type="entry name" value="PfkB"/>
    <property type="match status" value="1"/>
</dbReference>
<dbReference type="GO" id="GO:0033785">
    <property type="term" value="F:heptose 7-phosphate kinase activity"/>
    <property type="evidence" value="ECO:0007669"/>
    <property type="project" value="TreeGrafter"/>
</dbReference>
<evidence type="ECO:0000259" key="1">
    <source>
        <dbReference type="Pfam" id="PF00294"/>
    </source>
</evidence>
<dbReference type="AlphaFoldDB" id="A0A0F8WGI6"/>
<reference evidence="2" key="1">
    <citation type="journal article" date="2015" name="Nature">
        <title>Complex archaea that bridge the gap between prokaryotes and eukaryotes.</title>
        <authorList>
            <person name="Spang A."/>
            <person name="Saw J.H."/>
            <person name="Jorgensen S.L."/>
            <person name="Zaremba-Niedzwiedzka K."/>
            <person name="Martijn J."/>
            <person name="Lind A.E."/>
            <person name="van Eijk R."/>
            <person name="Schleper C."/>
            <person name="Guy L."/>
            <person name="Ettema T.J."/>
        </authorList>
    </citation>
    <scope>NUCLEOTIDE SEQUENCE</scope>
</reference>
<feature type="non-terminal residue" evidence="2">
    <location>
        <position position="1"/>
    </location>
</feature>
<proteinExistence type="predicted"/>
<dbReference type="PANTHER" id="PTHR46969:SF1">
    <property type="entry name" value="BIFUNCTIONAL PROTEIN HLDE"/>
    <property type="match status" value="1"/>
</dbReference>
<dbReference type="GO" id="GO:0005829">
    <property type="term" value="C:cytosol"/>
    <property type="evidence" value="ECO:0007669"/>
    <property type="project" value="TreeGrafter"/>
</dbReference>
<dbReference type="GO" id="GO:0033786">
    <property type="term" value="F:heptose-1-phosphate adenylyltransferase activity"/>
    <property type="evidence" value="ECO:0007669"/>
    <property type="project" value="TreeGrafter"/>
</dbReference>
<dbReference type="InterPro" id="IPR011611">
    <property type="entry name" value="PfkB_dom"/>
</dbReference>
<evidence type="ECO:0000313" key="2">
    <source>
        <dbReference type="EMBL" id="KKK55723.1"/>
    </source>
</evidence>
<dbReference type="Gene3D" id="3.40.1190.20">
    <property type="match status" value="1"/>
</dbReference>
<feature type="domain" description="Carbohydrate kinase PfkB" evidence="1">
    <location>
        <begin position="11"/>
        <end position="88"/>
    </location>
</feature>
<comment type="caution">
    <text evidence="2">The sequence shown here is derived from an EMBL/GenBank/DDBJ whole genome shotgun (WGS) entry which is preliminary data.</text>
</comment>
<dbReference type="InterPro" id="IPR029056">
    <property type="entry name" value="Ribokinase-like"/>
</dbReference>
<gene>
    <name evidence="2" type="ORF">LCGC14_3071680</name>
</gene>
<sequence>FGNLEDLTMRIAKELQCNRIAITRGHCGSLTYADEVGFFEIPVLSEEIVDRVGAGDAYLSITSPCVAAGNPMEMVGLIGNAVGALKVRIVCNRTSVEPIPLFKFITALLK</sequence>
<name>A0A0F8WGI6_9ZZZZ</name>
<dbReference type="EMBL" id="LAZR01065356">
    <property type="protein sequence ID" value="KKK55723.1"/>
    <property type="molecule type" value="Genomic_DNA"/>
</dbReference>
<protein>
    <recommendedName>
        <fullName evidence="1">Carbohydrate kinase PfkB domain-containing protein</fullName>
    </recommendedName>
</protein>
<accession>A0A0F8WGI6</accession>
<dbReference type="SUPFAM" id="SSF53613">
    <property type="entry name" value="Ribokinase-like"/>
    <property type="match status" value="1"/>
</dbReference>